<dbReference type="InterPro" id="IPR051681">
    <property type="entry name" value="Ser/Thr_Kinases-Pseudokinases"/>
</dbReference>
<dbReference type="InterPro" id="IPR011009">
    <property type="entry name" value="Kinase-like_dom_sf"/>
</dbReference>
<dbReference type="InterPro" id="IPR000719">
    <property type="entry name" value="Prot_kinase_dom"/>
</dbReference>
<dbReference type="PROSITE" id="PS50011">
    <property type="entry name" value="PROTEIN_KINASE_DOM"/>
    <property type="match status" value="1"/>
</dbReference>
<keyword evidence="1" id="KW-0547">Nucleotide-binding</keyword>
<accession>A0A7S3V367</accession>
<dbReference type="InterPro" id="IPR001245">
    <property type="entry name" value="Ser-Thr/Tyr_kinase_cat_dom"/>
</dbReference>
<evidence type="ECO:0000259" key="2">
    <source>
        <dbReference type="PROSITE" id="PS50011"/>
    </source>
</evidence>
<evidence type="ECO:0000256" key="1">
    <source>
        <dbReference type="PROSITE-ProRule" id="PRU10141"/>
    </source>
</evidence>
<dbReference type="SUPFAM" id="SSF56112">
    <property type="entry name" value="Protein kinase-like (PK-like)"/>
    <property type="match status" value="1"/>
</dbReference>
<dbReference type="Gene3D" id="3.30.200.20">
    <property type="entry name" value="Phosphorylase Kinase, domain 1"/>
    <property type="match status" value="1"/>
</dbReference>
<dbReference type="Pfam" id="PF07714">
    <property type="entry name" value="PK_Tyr_Ser-Thr"/>
    <property type="match status" value="1"/>
</dbReference>
<feature type="domain" description="Protein kinase" evidence="2">
    <location>
        <begin position="59"/>
        <end position="141"/>
    </location>
</feature>
<dbReference type="EMBL" id="HBIN01025902">
    <property type="protein sequence ID" value="CAE0448788.1"/>
    <property type="molecule type" value="Transcribed_RNA"/>
</dbReference>
<evidence type="ECO:0000313" key="3">
    <source>
        <dbReference type="EMBL" id="CAE0448788.1"/>
    </source>
</evidence>
<feature type="binding site" evidence="1">
    <location>
        <position position="86"/>
    </location>
    <ligand>
        <name>ATP</name>
        <dbReference type="ChEBI" id="CHEBI:30616"/>
    </ligand>
</feature>
<organism evidence="3">
    <name type="scientific">Aplanochytrium stocchinoi</name>
    <dbReference type="NCBI Taxonomy" id="215587"/>
    <lineage>
        <taxon>Eukaryota</taxon>
        <taxon>Sar</taxon>
        <taxon>Stramenopiles</taxon>
        <taxon>Bigyra</taxon>
        <taxon>Labyrinthulomycetes</taxon>
        <taxon>Thraustochytrida</taxon>
        <taxon>Thraustochytriidae</taxon>
        <taxon>Aplanochytrium</taxon>
    </lineage>
</organism>
<dbReference type="GO" id="GO:0004674">
    <property type="term" value="F:protein serine/threonine kinase activity"/>
    <property type="evidence" value="ECO:0007669"/>
    <property type="project" value="TreeGrafter"/>
</dbReference>
<dbReference type="AlphaFoldDB" id="A0A7S3V367"/>
<sequence length="141" mass="15531">MTFLRAKKTLETQDKSIDKDSGTSATNKIKENSKLLNDLTKAAVYMAECEEADINYEDLQFSEVLGKGGFGVVFRASWNGTDVAVKTLSTNSNNALSVNALAEFSAEISRWRTLKHPNIIQLLGTSYDTKKTRALFSDGTL</sequence>
<protein>
    <recommendedName>
        <fullName evidence="2">Protein kinase domain-containing protein</fullName>
    </recommendedName>
</protein>
<proteinExistence type="predicted"/>
<dbReference type="GO" id="GO:0005524">
    <property type="term" value="F:ATP binding"/>
    <property type="evidence" value="ECO:0007669"/>
    <property type="project" value="UniProtKB-UniRule"/>
</dbReference>
<gene>
    <name evidence="3" type="ORF">ASTO00021_LOCUS18755</name>
</gene>
<dbReference type="PROSITE" id="PS00107">
    <property type="entry name" value="PROTEIN_KINASE_ATP"/>
    <property type="match status" value="1"/>
</dbReference>
<dbReference type="InterPro" id="IPR017441">
    <property type="entry name" value="Protein_kinase_ATP_BS"/>
</dbReference>
<reference evidence="3" key="1">
    <citation type="submission" date="2021-01" db="EMBL/GenBank/DDBJ databases">
        <authorList>
            <person name="Corre E."/>
            <person name="Pelletier E."/>
            <person name="Niang G."/>
            <person name="Scheremetjew M."/>
            <person name="Finn R."/>
            <person name="Kale V."/>
            <person name="Holt S."/>
            <person name="Cochrane G."/>
            <person name="Meng A."/>
            <person name="Brown T."/>
            <person name="Cohen L."/>
        </authorList>
    </citation>
    <scope>NUCLEOTIDE SEQUENCE</scope>
    <source>
        <strain evidence="3">GSBS06</strain>
    </source>
</reference>
<name>A0A7S3V367_9STRA</name>
<dbReference type="PANTHER" id="PTHR44329">
    <property type="entry name" value="SERINE/THREONINE-PROTEIN KINASE TNNI3K-RELATED"/>
    <property type="match status" value="1"/>
</dbReference>
<keyword evidence="1" id="KW-0067">ATP-binding</keyword>